<evidence type="ECO:0000256" key="1">
    <source>
        <dbReference type="ARBA" id="ARBA00009902"/>
    </source>
</evidence>
<evidence type="ECO:0000259" key="6">
    <source>
        <dbReference type="Pfam" id="PF08244"/>
    </source>
</evidence>
<comment type="similarity">
    <text evidence="1 4">Belongs to the glycosyl hydrolase 32 family.</text>
</comment>
<dbReference type="PANTHER" id="PTHR42800">
    <property type="entry name" value="EXOINULINASE INUD (AFU_ORTHOLOGUE AFUA_5G00480)"/>
    <property type="match status" value="1"/>
</dbReference>
<dbReference type="EMBL" id="QPIZ01000015">
    <property type="protein sequence ID" value="RCW32460.1"/>
    <property type="molecule type" value="Genomic_DNA"/>
</dbReference>
<proteinExistence type="inferred from homology"/>
<comment type="caution">
    <text evidence="7">The sequence shown here is derived from an EMBL/GenBank/DDBJ whole genome shotgun (WGS) entry which is preliminary data.</text>
</comment>
<keyword evidence="3 4" id="KW-0326">Glycosidase</keyword>
<dbReference type="PROSITE" id="PS51257">
    <property type="entry name" value="PROKAR_LIPOPROTEIN"/>
    <property type="match status" value="1"/>
</dbReference>
<dbReference type="InterPro" id="IPR013148">
    <property type="entry name" value="Glyco_hydro_32_N"/>
</dbReference>
<feature type="domain" description="Glycosyl hydrolase family 32 C-terminal" evidence="6">
    <location>
        <begin position="374"/>
        <end position="497"/>
    </location>
</feature>
<dbReference type="Pfam" id="PF00251">
    <property type="entry name" value="Glyco_hydro_32N"/>
    <property type="match status" value="1"/>
</dbReference>
<dbReference type="GO" id="GO:0005987">
    <property type="term" value="P:sucrose catabolic process"/>
    <property type="evidence" value="ECO:0007669"/>
    <property type="project" value="TreeGrafter"/>
</dbReference>
<reference evidence="7 8" key="1">
    <citation type="submission" date="2018-07" db="EMBL/GenBank/DDBJ databases">
        <title>Freshwater and sediment microbial communities from various areas in North America, analyzing microbe dynamics in response to fracking.</title>
        <authorList>
            <person name="Lamendella R."/>
        </authorList>
    </citation>
    <scope>NUCLEOTIDE SEQUENCE [LARGE SCALE GENOMIC DNA]</scope>
    <source>
        <strain evidence="7 8">160A</strain>
    </source>
</reference>
<dbReference type="GO" id="GO:0004575">
    <property type="term" value="F:sucrose alpha-glucosidase activity"/>
    <property type="evidence" value="ECO:0007669"/>
    <property type="project" value="TreeGrafter"/>
</dbReference>
<dbReference type="InterPro" id="IPR001362">
    <property type="entry name" value="Glyco_hydro_32"/>
</dbReference>
<dbReference type="Pfam" id="PF08244">
    <property type="entry name" value="Glyco_hydro_32C"/>
    <property type="match status" value="1"/>
</dbReference>
<evidence type="ECO:0000259" key="5">
    <source>
        <dbReference type="Pfam" id="PF00251"/>
    </source>
</evidence>
<evidence type="ECO:0000256" key="2">
    <source>
        <dbReference type="ARBA" id="ARBA00022801"/>
    </source>
</evidence>
<dbReference type="PANTHER" id="PTHR42800:SF1">
    <property type="entry name" value="EXOINULINASE INUD (AFU_ORTHOLOGUE AFUA_5G00480)"/>
    <property type="match status" value="1"/>
</dbReference>
<evidence type="ECO:0000313" key="7">
    <source>
        <dbReference type="EMBL" id="RCW32460.1"/>
    </source>
</evidence>
<dbReference type="InterPro" id="IPR013320">
    <property type="entry name" value="ConA-like_dom_sf"/>
</dbReference>
<gene>
    <name evidence="7" type="ORF">DFO77_1155</name>
</gene>
<protein>
    <submittedName>
        <fullName evidence="7">Fructan beta-fructosidase</fullName>
    </submittedName>
</protein>
<dbReference type="Gene3D" id="2.115.10.20">
    <property type="entry name" value="Glycosyl hydrolase domain, family 43"/>
    <property type="match status" value="1"/>
</dbReference>
<dbReference type="SMART" id="SM00640">
    <property type="entry name" value="Glyco_32"/>
    <property type="match status" value="1"/>
</dbReference>
<dbReference type="InterPro" id="IPR013189">
    <property type="entry name" value="Glyco_hydro_32_C"/>
</dbReference>
<dbReference type="CDD" id="cd18622">
    <property type="entry name" value="GH32_Inu-like"/>
    <property type="match status" value="1"/>
</dbReference>
<dbReference type="RefSeq" id="WP_114437261.1">
    <property type="nucleotide sequence ID" value="NZ_QPIZ01000015.1"/>
</dbReference>
<dbReference type="Gene3D" id="2.60.120.560">
    <property type="entry name" value="Exo-inulinase, domain 1"/>
    <property type="match status" value="1"/>
</dbReference>
<keyword evidence="2 4" id="KW-0378">Hydrolase</keyword>
<keyword evidence="8" id="KW-1185">Reference proteome</keyword>
<feature type="domain" description="Glycosyl hydrolase family 32 N-terminal" evidence="5">
    <location>
        <begin position="49"/>
        <end position="337"/>
    </location>
</feature>
<dbReference type="SUPFAM" id="SSF75005">
    <property type="entry name" value="Arabinanase/levansucrase/invertase"/>
    <property type="match status" value="1"/>
</dbReference>
<accession>A0A368UWM6</accession>
<name>A0A368UWM6_9BACT</name>
<dbReference type="AlphaFoldDB" id="A0A368UWM6"/>
<dbReference type="SUPFAM" id="SSF49899">
    <property type="entry name" value="Concanavalin A-like lectins/glucanases"/>
    <property type="match status" value="1"/>
</dbReference>
<evidence type="ECO:0000313" key="8">
    <source>
        <dbReference type="Proteomes" id="UP000252733"/>
    </source>
</evidence>
<organism evidence="7 8">
    <name type="scientific">Marinilabilia salmonicolor</name>
    <dbReference type="NCBI Taxonomy" id="989"/>
    <lineage>
        <taxon>Bacteria</taxon>
        <taxon>Pseudomonadati</taxon>
        <taxon>Bacteroidota</taxon>
        <taxon>Bacteroidia</taxon>
        <taxon>Marinilabiliales</taxon>
        <taxon>Marinilabiliaceae</taxon>
        <taxon>Marinilabilia</taxon>
    </lineage>
</organism>
<evidence type="ECO:0000256" key="3">
    <source>
        <dbReference type="ARBA" id="ARBA00023295"/>
    </source>
</evidence>
<dbReference type="GO" id="GO:0005737">
    <property type="term" value="C:cytoplasm"/>
    <property type="evidence" value="ECO:0007669"/>
    <property type="project" value="TreeGrafter"/>
</dbReference>
<sequence>MKFKSKNVKFLLYLFLVGFVTLSCDNDEIDYENEEVQADYEEQYRPQIHFTAEKNWINDPNGMVYLDGEYHLFYQHNPLGTDWGNMSWGHAVSEDLFHWEHLSVALFPDDLGAIFSGSAVIDKNNTAGFGENAMIAIYTSAGDKQAQSLAYSTDNGRSFKKYEGNPVIPNPGINDFRDPKVFWHEESEKWIMSLATYNSITFYGSANLLEWTRLSAFEYYEGLPYGVWECPDLISMDYNGEEKWVLIVSTNGAPNGGTGTQYFVGDFDGNEFVPDNASYPLWLDYGKDNYAGVTWSNEPQGRSIFMGWMSNWEYAGQTPASVFRGAMTLPRELFLYTHPDGHLIVGSKIVDEINMISQKEVALFAGQVTNDVSLDLDATDAYELSVSISGFSNSGNILKLQNSNGELVTIGYDMERGALIFDRTESGTSDFSGAFRKSIESPVVFNEEILNLQIIVDQSSVEVFVNGGLSSQTNLVFPEEIYNELVLTGENNSFYADVKFKSLKSVWK</sequence>
<dbReference type="Proteomes" id="UP000252733">
    <property type="component" value="Unassembled WGS sequence"/>
</dbReference>
<evidence type="ECO:0000256" key="4">
    <source>
        <dbReference type="RuleBase" id="RU362110"/>
    </source>
</evidence>
<dbReference type="InterPro" id="IPR023296">
    <property type="entry name" value="Glyco_hydro_beta-prop_sf"/>
</dbReference>